<protein>
    <submittedName>
        <fullName evidence="1">Uncharacterized protein</fullName>
    </submittedName>
</protein>
<gene>
    <name evidence="1" type="ORF">MLD38_024569</name>
</gene>
<evidence type="ECO:0000313" key="2">
    <source>
        <dbReference type="Proteomes" id="UP001057402"/>
    </source>
</evidence>
<accession>A0ACB9NTN9</accession>
<dbReference type="Proteomes" id="UP001057402">
    <property type="component" value="Chromosome 7"/>
</dbReference>
<reference evidence="2" key="1">
    <citation type="journal article" date="2023" name="Front. Plant Sci.">
        <title>Chromosomal-level genome assembly of Melastoma candidum provides insights into trichome evolution.</title>
        <authorList>
            <person name="Zhong Y."/>
            <person name="Wu W."/>
            <person name="Sun C."/>
            <person name="Zou P."/>
            <person name="Liu Y."/>
            <person name="Dai S."/>
            <person name="Zhou R."/>
        </authorList>
    </citation>
    <scope>NUCLEOTIDE SEQUENCE [LARGE SCALE GENOMIC DNA]</scope>
</reference>
<name>A0ACB9NTN9_9MYRT</name>
<sequence>MISPGSSGASNADAVDDEPVPGLKGLVPETDENDLSPPSLEFPMTKHEEVQFNSPTTTAFLEALLSDEVTDCDFMLCSPLRKSPLSLQQNLSHEHSDALGMKGKSVATGYMPSRFSPEMGSSSGVQRLDRGPSPLYKVFLSPEYQELLADCNLKYDGEGDRFGLGSHASACDFDLSANAKASLEMPNATRLHTLIDVDVAAKQSCLSLDNSIYLPMTASMAAPVATFSDQLKQDDHHQEQHQHHQLDKLLMSQPLPTSTDPQENDRGLQLVHLLLACAEAVSREDYMLGRRCLHELNQVSTPLGDAMQRVASCFMEALSERLAGSLSNNLMRQLPPFPPNSLEIHKIYQILYQACPYVKFAHFTANQAIFEAFQNEERVHVIDLDILQGYQWPSLMQALAAKPGGPPFLRITGVGTSLESVCETGRCLAELAHSMHIPFEFHPVGERLETLRPHMLNRRVGEALAVNSVNRLHRVPAICLGNLLTMIGEQAPIIVTLVEQEASHNRTHFLSRFLEALHYYSAIFDSLEATFPPNSMQRAKVEQYIFAPEIKNIVACEGPERIERHEQLDRWRMLMEGRGFRGVPLGENAVAQSKMLLDLYPCGGYQLTEDNGCLLLGWQDRALVAASAWQ</sequence>
<comment type="caution">
    <text evidence="1">The sequence shown here is derived from an EMBL/GenBank/DDBJ whole genome shotgun (WGS) entry which is preliminary data.</text>
</comment>
<organism evidence="1 2">
    <name type="scientific">Melastoma candidum</name>
    <dbReference type="NCBI Taxonomy" id="119954"/>
    <lineage>
        <taxon>Eukaryota</taxon>
        <taxon>Viridiplantae</taxon>
        <taxon>Streptophyta</taxon>
        <taxon>Embryophyta</taxon>
        <taxon>Tracheophyta</taxon>
        <taxon>Spermatophyta</taxon>
        <taxon>Magnoliopsida</taxon>
        <taxon>eudicotyledons</taxon>
        <taxon>Gunneridae</taxon>
        <taxon>Pentapetalae</taxon>
        <taxon>rosids</taxon>
        <taxon>malvids</taxon>
        <taxon>Myrtales</taxon>
        <taxon>Melastomataceae</taxon>
        <taxon>Melastomatoideae</taxon>
        <taxon>Melastomateae</taxon>
        <taxon>Melastoma</taxon>
    </lineage>
</organism>
<evidence type="ECO:0000313" key="1">
    <source>
        <dbReference type="EMBL" id="KAI4339652.1"/>
    </source>
</evidence>
<dbReference type="EMBL" id="CM042886">
    <property type="protein sequence ID" value="KAI4339652.1"/>
    <property type="molecule type" value="Genomic_DNA"/>
</dbReference>
<proteinExistence type="predicted"/>
<keyword evidence="2" id="KW-1185">Reference proteome</keyword>